<reference evidence="1 2" key="1">
    <citation type="submission" date="2015-11" db="EMBL/GenBank/DDBJ databases">
        <title>Complete genome sequencing of a biphenyl-degrading bacterium, Pseudomonas putida KF715 (=NBRC110667).</title>
        <authorList>
            <person name="Suenaga H."/>
            <person name="Fujihara N."/>
            <person name="Watanabe T."/>
            <person name="Hirose J."/>
            <person name="Kimura N."/>
            <person name="Yamazoe A."/>
            <person name="Hosoyama A."/>
            <person name="Shimodaira J."/>
            <person name="Furukawa K."/>
        </authorList>
    </citation>
    <scope>NUCLEOTIDE SEQUENCE [LARGE SCALE GENOMIC DNA]</scope>
    <source>
        <strain evidence="1 2">KF715</strain>
    </source>
</reference>
<accession>A0A1L7NEU8</accession>
<gene>
    <name evidence="1" type="ORF">KF715C_ch34000</name>
</gene>
<dbReference type="EMBL" id="AP015029">
    <property type="protein sequence ID" value="BAW23973.1"/>
    <property type="molecule type" value="Genomic_DNA"/>
</dbReference>
<organism evidence="1 2">
    <name type="scientific">Pseudomonas putida</name>
    <name type="common">Arthrobacter siderocapsulatus</name>
    <dbReference type="NCBI Taxonomy" id="303"/>
    <lineage>
        <taxon>Bacteria</taxon>
        <taxon>Pseudomonadati</taxon>
        <taxon>Pseudomonadota</taxon>
        <taxon>Gammaproteobacteria</taxon>
        <taxon>Pseudomonadales</taxon>
        <taxon>Pseudomonadaceae</taxon>
        <taxon>Pseudomonas</taxon>
    </lineage>
</organism>
<name>A0A1L7NEU8_PSEPU</name>
<protein>
    <submittedName>
        <fullName evidence="1">Uncharacterized protein</fullName>
    </submittedName>
</protein>
<dbReference type="Proteomes" id="UP000218731">
    <property type="component" value="Chromosome 1"/>
</dbReference>
<proteinExistence type="predicted"/>
<evidence type="ECO:0000313" key="2">
    <source>
        <dbReference type="Proteomes" id="UP000218731"/>
    </source>
</evidence>
<sequence length="49" mass="5520">MTPAWGFLILAVLMVVSGLALSWAGSVRRKLSYEEFLLKKNNRIQGEKP</sequence>
<evidence type="ECO:0000313" key="1">
    <source>
        <dbReference type="EMBL" id="BAW23973.1"/>
    </source>
</evidence>
<dbReference type="AlphaFoldDB" id="A0A1L7NEU8"/>
<dbReference type="RefSeq" id="WP_172901742.1">
    <property type="nucleotide sequence ID" value="NZ_AP015029.1"/>
</dbReference>